<accession>A0ABS5FB37</accession>
<reference evidence="2" key="1">
    <citation type="journal article" date="2021" name="ISME J.">
        <title>Evolutionary origin and ecological implication of a unique nif island in free-living Bradyrhizobium lineages.</title>
        <authorList>
            <person name="Tao J."/>
        </authorList>
    </citation>
    <scope>NUCLEOTIDE SEQUENCE [LARGE SCALE GENOMIC DNA]</scope>
    <source>
        <strain evidence="2">SZCCT0434</strain>
    </source>
</reference>
<dbReference type="RefSeq" id="WP_212491583.1">
    <property type="nucleotide sequence ID" value="NZ_JAFCJH010000001.1"/>
</dbReference>
<organism evidence="1 2">
    <name type="scientific">Bradyrhizobium jicamae</name>
    <dbReference type="NCBI Taxonomy" id="280332"/>
    <lineage>
        <taxon>Bacteria</taxon>
        <taxon>Pseudomonadati</taxon>
        <taxon>Pseudomonadota</taxon>
        <taxon>Alphaproteobacteria</taxon>
        <taxon>Hyphomicrobiales</taxon>
        <taxon>Nitrobacteraceae</taxon>
        <taxon>Bradyrhizobium</taxon>
    </lineage>
</organism>
<comment type="caution">
    <text evidence="1">The sequence shown here is derived from an EMBL/GenBank/DDBJ whole genome shotgun (WGS) entry which is preliminary data.</text>
</comment>
<dbReference type="Proteomes" id="UP001315278">
    <property type="component" value="Unassembled WGS sequence"/>
</dbReference>
<sequence>MPIMAAHDENDARGSARVLASNVRKSIENAGGPPRHVSALNNLYRLLEAYRSHRFIGFEYQPSSPRGPEALTLLPPAERHVLDLRVALDRALEQAYQGLERDAALDQVEKVLRAVAYPQKGIALEAKEKNQVSEFLRFFIDNLYAKI</sequence>
<evidence type="ECO:0000313" key="2">
    <source>
        <dbReference type="Proteomes" id="UP001315278"/>
    </source>
</evidence>
<name>A0ABS5FB37_9BRAD</name>
<keyword evidence="2" id="KW-1185">Reference proteome</keyword>
<dbReference type="EMBL" id="JAFCJH010000001">
    <property type="protein sequence ID" value="MBR0794002.1"/>
    <property type="molecule type" value="Genomic_DNA"/>
</dbReference>
<evidence type="ECO:0000313" key="1">
    <source>
        <dbReference type="EMBL" id="MBR0794002.1"/>
    </source>
</evidence>
<protein>
    <submittedName>
        <fullName evidence="1">Uncharacterized protein</fullName>
    </submittedName>
</protein>
<proteinExistence type="predicted"/>
<gene>
    <name evidence="1" type="ORF">JQ615_01220</name>
</gene>